<organism evidence="1 2">
    <name type="scientific">Streptomyces canus</name>
    <dbReference type="NCBI Taxonomy" id="58343"/>
    <lineage>
        <taxon>Bacteria</taxon>
        <taxon>Bacillati</taxon>
        <taxon>Actinomycetota</taxon>
        <taxon>Actinomycetes</taxon>
        <taxon>Kitasatosporales</taxon>
        <taxon>Streptomycetaceae</taxon>
        <taxon>Streptomyces</taxon>
        <taxon>Streptomyces aurantiacus group</taxon>
    </lineage>
</organism>
<dbReference type="EMBL" id="JAUSZV010000005">
    <property type="protein sequence ID" value="MDQ0905101.1"/>
    <property type="molecule type" value="Genomic_DNA"/>
</dbReference>
<accession>A0AAW8F4V0</accession>
<comment type="caution">
    <text evidence="1">The sequence shown here is derived from an EMBL/GenBank/DDBJ whole genome shotgun (WGS) entry which is preliminary data.</text>
</comment>
<protein>
    <submittedName>
        <fullName evidence="1">Uncharacterized protein</fullName>
    </submittedName>
</protein>
<gene>
    <name evidence="1" type="ORF">QFZ22_001086</name>
</gene>
<evidence type="ECO:0000313" key="1">
    <source>
        <dbReference type="EMBL" id="MDQ0905101.1"/>
    </source>
</evidence>
<evidence type="ECO:0000313" key="2">
    <source>
        <dbReference type="Proteomes" id="UP001234216"/>
    </source>
</evidence>
<reference evidence="1" key="1">
    <citation type="submission" date="2023-07" db="EMBL/GenBank/DDBJ databases">
        <title>Comparative genomics of wheat-associated soil bacteria to identify genetic determinants of phenazine resistance.</title>
        <authorList>
            <person name="Mouncey N."/>
        </authorList>
    </citation>
    <scope>NUCLEOTIDE SEQUENCE</scope>
    <source>
        <strain evidence="1">V4I22</strain>
    </source>
</reference>
<dbReference type="AlphaFoldDB" id="A0AAW8F4V0"/>
<dbReference type="Proteomes" id="UP001234216">
    <property type="component" value="Unassembled WGS sequence"/>
</dbReference>
<name>A0AAW8F4V0_9ACTN</name>
<sequence length="38" mass="4052">MHVLGAAPRGACTGTRLITRRHVDYCRTSSAVCPSVHA</sequence>
<proteinExistence type="predicted"/>